<sequence length="91" mass="9755">MAEATEKHHRKYKGRGGTHDIQNLLHLCGGAGGMFGGNHSGCHGLAHSKDGQDQGLSVASWDDPAAVTFKDNYGVEWELLADGTKEEVHRG</sequence>
<dbReference type="EMBL" id="JACHWJ010000001">
    <property type="protein sequence ID" value="MBB2957002.1"/>
    <property type="molecule type" value="Genomic_DNA"/>
</dbReference>
<dbReference type="RefSeq" id="WP_183623500.1">
    <property type="nucleotide sequence ID" value="NZ_JACHWJ010000001.1"/>
</dbReference>
<keyword evidence="2" id="KW-1185">Reference proteome</keyword>
<evidence type="ECO:0000313" key="1">
    <source>
        <dbReference type="EMBL" id="MBB2957002.1"/>
    </source>
</evidence>
<accession>A0A7W4YEA6</accession>
<dbReference type="Proteomes" id="UP000545286">
    <property type="component" value="Unassembled WGS sequence"/>
</dbReference>
<evidence type="ECO:0000313" key="2">
    <source>
        <dbReference type="Proteomes" id="UP000545286"/>
    </source>
</evidence>
<organism evidence="1 2">
    <name type="scientific">Pseudoclavibacter helvolus</name>
    <dbReference type="NCBI Taxonomy" id="255205"/>
    <lineage>
        <taxon>Bacteria</taxon>
        <taxon>Bacillati</taxon>
        <taxon>Actinomycetota</taxon>
        <taxon>Actinomycetes</taxon>
        <taxon>Micrococcales</taxon>
        <taxon>Microbacteriaceae</taxon>
        <taxon>Pseudoclavibacter</taxon>
    </lineage>
</organism>
<gene>
    <name evidence="1" type="ORF">FHX72_001114</name>
</gene>
<comment type="caution">
    <text evidence="1">The sequence shown here is derived from an EMBL/GenBank/DDBJ whole genome shotgun (WGS) entry which is preliminary data.</text>
</comment>
<name>A0A7W4YEA6_9MICO</name>
<reference evidence="1 2" key="1">
    <citation type="submission" date="2020-08" db="EMBL/GenBank/DDBJ databases">
        <title>Sequencing the genomes of 1000 actinobacteria strains.</title>
        <authorList>
            <person name="Klenk H.-P."/>
        </authorList>
    </citation>
    <scope>NUCLEOTIDE SEQUENCE [LARGE SCALE GENOMIC DNA]</scope>
    <source>
        <strain evidence="1 2">DSM 20419</strain>
    </source>
</reference>
<evidence type="ECO:0008006" key="3">
    <source>
        <dbReference type="Google" id="ProtNLM"/>
    </source>
</evidence>
<dbReference type="AlphaFoldDB" id="A0A7W4YEA6"/>
<protein>
    <recommendedName>
        <fullName evidence="3">HNH endonuclease</fullName>
    </recommendedName>
</protein>
<proteinExistence type="predicted"/>